<protein>
    <submittedName>
        <fullName evidence="1">Uncharacterized protein</fullName>
    </submittedName>
</protein>
<sequence length="26" mass="3137">HLQSFKEYEKKGDPPVDICIYIGYHR</sequence>
<gene>
    <name evidence="1" type="ORF">METZ01_LOCUS103547</name>
</gene>
<evidence type="ECO:0000313" key="1">
    <source>
        <dbReference type="EMBL" id="SVA50693.1"/>
    </source>
</evidence>
<dbReference type="AlphaFoldDB" id="A0A381WFI7"/>
<accession>A0A381WFI7</accession>
<reference evidence="1" key="1">
    <citation type="submission" date="2018-05" db="EMBL/GenBank/DDBJ databases">
        <authorList>
            <person name="Lanie J.A."/>
            <person name="Ng W.-L."/>
            <person name="Kazmierczak K.M."/>
            <person name="Andrzejewski T.M."/>
            <person name="Davidsen T.M."/>
            <person name="Wayne K.J."/>
            <person name="Tettelin H."/>
            <person name="Glass J.I."/>
            <person name="Rusch D."/>
            <person name="Podicherti R."/>
            <person name="Tsui H.-C.T."/>
            <person name="Winkler M.E."/>
        </authorList>
    </citation>
    <scope>NUCLEOTIDE SEQUENCE</scope>
</reference>
<organism evidence="1">
    <name type="scientific">marine metagenome</name>
    <dbReference type="NCBI Taxonomy" id="408172"/>
    <lineage>
        <taxon>unclassified sequences</taxon>
        <taxon>metagenomes</taxon>
        <taxon>ecological metagenomes</taxon>
    </lineage>
</organism>
<name>A0A381WFI7_9ZZZZ</name>
<proteinExistence type="predicted"/>
<feature type="non-terminal residue" evidence="1">
    <location>
        <position position="1"/>
    </location>
</feature>
<dbReference type="EMBL" id="UINC01011491">
    <property type="protein sequence ID" value="SVA50693.1"/>
    <property type="molecule type" value="Genomic_DNA"/>
</dbReference>